<organism evidence="1 2">
    <name type="scientific">Mumia flava</name>
    <dbReference type="NCBI Taxonomy" id="1348852"/>
    <lineage>
        <taxon>Bacteria</taxon>
        <taxon>Bacillati</taxon>
        <taxon>Actinomycetota</taxon>
        <taxon>Actinomycetes</taxon>
        <taxon>Propionibacteriales</taxon>
        <taxon>Nocardioidaceae</taxon>
        <taxon>Mumia</taxon>
    </lineage>
</organism>
<evidence type="ECO:0000313" key="2">
    <source>
        <dbReference type="Proteomes" id="UP000230842"/>
    </source>
</evidence>
<protein>
    <submittedName>
        <fullName evidence="1">Polyketide cyclase/dehydrase/lipid transport protein</fullName>
    </submittedName>
</protein>
<name>A0A0B2BSF0_9ACTN</name>
<dbReference type="Pfam" id="PF10604">
    <property type="entry name" value="Polyketide_cyc2"/>
    <property type="match status" value="1"/>
</dbReference>
<gene>
    <name evidence="1" type="ORF">CLV56_1118</name>
</gene>
<accession>A0A0B2BSF0</accession>
<dbReference type="Proteomes" id="UP000230842">
    <property type="component" value="Unassembled WGS sequence"/>
</dbReference>
<dbReference type="Gene3D" id="3.30.530.20">
    <property type="match status" value="1"/>
</dbReference>
<evidence type="ECO:0000313" key="1">
    <source>
        <dbReference type="EMBL" id="PJJ56903.1"/>
    </source>
</evidence>
<dbReference type="InterPro" id="IPR019587">
    <property type="entry name" value="Polyketide_cyclase/dehydratase"/>
</dbReference>
<dbReference type="EMBL" id="PGEZ01000001">
    <property type="protein sequence ID" value="PJJ56903.1"/>
    <property type="molecule type" value="Genomic_DNA"/>
</dbReference>
<dbReference type="SUPFAM" id="SSF55961">
    <property type="entry name" value="Bet v1-like"/>
    <property type="match status" value="1"/>
</dbReference>
<dbReference type="RefSeq" id="WP_039342959.1">
    <property type="nucleotide sequence ID" value="NZ_PGEZ01000001.1"/>
</dbReference>
<dbReference type="OrthoDB" id="4724764at2"/>
<keyword evidence="2" id="KW-1185">Reference proteome</keyword>
<sequence length="154" mass="17034">MPEFTLRRSRTYPLPVTDTYAAVLPLPLTDLFAHRYGAIGPILDVDQEGEWGTPGQVRRIRLADGNAVRETLTSLDPPTAFGYHLDDVSGPMAWLIASVDGEWRFEPAGTGVRITWSWVVRPAGQIGAAARPVFARMWSGYARAALDRIEELLV</sequence>
<comment type="caution">
    <text evidence="1">The sequence shown here is derived from an EMBL/GenBank/DDBJ whole genome shotgun (WGS) entry which is preliminary data.</text>
</comment>
<reference evidence="1 2" key="1">
    <citation type="submission" date="2017-11" db="EMBL/GenBank/DDBJ databases">
        <title>Genomic Encyclopedia of Archaeal and Bacterial Type Strains, Phase II (KMG-II): From Individual Species to Whole Genera.</title>
        <authorList>
            <person name="Goeker M."/>
        </authorList>
    </citation>
    <scope>NUCLEOTIDE SEQUENCE [LARGE SCALE GENOMIC DNA]</scope>
    <source>
        <strain evidence="1 2">DSM 27763</strain>
    </source>
</reference>
<proteinExistence type="predicted"/>
<dbReference type="AlphaFoldDB" id="A0A0B2BSF0"/>
<dbReference type="InterPro" id="IPR023393">
    <property type="entry name" value="START-like_dom_sf"/>
</dbReference>